<dbReference type="PIRSF" id="PIRSF021700">
    <property type="entry name" value="3_dmu_93_MTrfase"/>
    <property type="match status" value="1"/>
</dbReference>
<evidence type="ECO:0000259" key="1">
    <source>
        <dbReference type="Pfam" id="PF06983"/>
    </source>
</evidence>
<reference evidence="3" key="1">
    <citation type="submission" date="2016-03" db="EMBL/GenBank/DDBJ databases">
        <authorList>
            <person name="Heylen K."/>
            <person name="De Vos P."/>
            <person name="Vekeman B."/>
        </authorList>
    </citation>
    <scope>NUCLEOTIDE SEQUENCE [LARGE SCALE GENOMIC DNA]</scope>
    <source>
        <strain evidence="3">R-45383</strain>
    </source>
</reference>
<comment type="caution">
    <text evidence="2">The sequence shown here is derived from an EMBL/GenBank/DDBJ whole genome shotgun (WGS) entry which is preliminary data.</text>
</comment>
<gene>
    <name evidence="2" type="ORF">A1355_16670</name>
</gene>
<dbReference type="STRING" id="702114.A1355_16670"/>
<dbReference type="AlphaFoldDB" id="A0A177PII6"/>
<sequence length="157" mass="17203">MATITPFLWFDDQAEQAMNFYLSVFAEARVLNVNRYPAGAPLPEGTLMTASFELNGLAFVALNGGPMFSFNQAISFVINCESQQEVDDYWEKLSAEGQPGQCGWLTDRFGVPWQIAPTALGRLLSDPDSGKAARVMQAMLRMSKIDIATLERAAADA</sequence>
<dbReference type="EMBL" id="LUUK01000002">
    <property type="protein sequence ID" value="OAI29209.1"/>
    <property type="molecule type" value="Genomic_DNA"/>
</dbReference>
<dbReference type="InterPro" id="IPR028973">
    <property type="entry name" value="PhnB-like"/>
</dbReference>
<dbReference type="InterPro" id="IPR029068">
    <property type="entry name" value="Glyas_Bleomycin-R_OHBP_Dase"/>
</dbReference>
<dbReference type="Gene3D" id="3.10.180.10">
    <property type="entry name" value="2,3-Dihydroxybiphenyl 1,2-Dioxygenase, domain 1"/>
    <property type="match status" value="1"/>
</dbReference>
<evidence type="ECO:0000313" key="3">
    <source>
        <dbReference type="Proteomes" id="UP000077628"/>
    </source>
</evidence>
<dbReference type="Proteomes" id="UP000077628">
    <property type="component" value="Unassembled WGS sequence"/>
</dbReference>
<organism evidence="2 3">
    <name type="scientific">Methylomonas koyamae</name>
    <dbReference type="NCBI Taxonomy" id="702114"/>
    <lineage>
        <taxon>Bacteria</taxon>
        <taxon>Pseudomonadati</taxon>
        <taxon>Pseudomonadota</taxon>
        <taxon>Gammaproteobacteria</taxon>
        <taxon>Methylococcales</taxon>
        <taxon>Methylococcaceae</taxon>
        <taxon>Methylomonas</taxon>
    </lineage>
</organism>
<keyword evidence="3" id="KW-1185">Reference proteome</keyword>
<protein>
    <recommendedName>
        <fullName evidence="1">PhnB-like domain-containing protein</fullName>
    </recommendedName>
</protein>
<name>A0A177PII6_9GAMM</name>
<dbReference type="RefSeq" id="WP_064023890.1">
    <property type="nucleotide sequence ID" value="NZ_LUUK01000002.1"/>
</dbReference>
<evidence type="ECO:0000313" key="2">
    <source>
        <dbReference type="EMBL" id="OAI29209.1"/>
    </source>
</evidence>
<dbReference type="OrthoDB" id="5293819at2"/>
<feature type="domain" description="PhnB-like" evidence="1">
    <location>
        <begin position="3"/>
        <end position="115"/>
    </location>
</feature>
<accession>A0A177PII6</accession>
<dbReference type="PANTHER" id="PTHR33990">
    <property type="entry name" value="PROTEIN YJDN-RELATED"/>
    <property type="match status" value="1"/>
</dbReference>
<dbReference type="CDD" id="cd06588">
    <property type="entry name" value="PhnB_like"/>
    <property type="match status" value="1"/>
</dbReference>
<dbReference type="SUPFAM" id="SSF54593">
    <property type="entry name" value="Glyoxalase/Bleomycin resistance protein/Dihydroxybiphenyl dioxygenase"/>
    <property type="match status" value="1"/>
</dbReference>
<dbReference type="Pfam" id="PF06983">
    <property type="entry name" value="3-dmu-9_3-mt"/>
    <property type="match status" value="1"/>
</dbReference>
<proteinExistence type="predicted"/>
<dbReference type="InterPro" id="IPR009725">
    <property type="entry name" value="3_dmu_93_MTrfase"/>
</dbReference>